<gene>
    <name evidence="1" type="ORF">ACT17_05895</name>
</gene>
<dbReference type="Proteomes" id="UP000037594">
    <property type="component" value="Unassembled WGS sequence"/>
</dbReference>
<organism evidence="1 2">
    <name type="scientific">Mycolicibacterium conceptionense</name>
    <dbReference type="NCBI Taxonomy" id="451644"/>
    <lineage>
        <taxon>Bacteria</taxon>
        <taxon>Bacillati</taxon>
        <taxon>Actinomycetota</taxon>
        <taxon>Actinomycetes</taxon>
        <taxon>Mycobacteriales</taxon>
        <taxon>Mycobacteriaceae</taxon>
        <taxon>Mycolicibacterium</taxon>
    </lineage>
</organism>
<evidence type="ECO:0000313" key="1">
    <source>
        <dbReference type="EMBL" id="KMV19582.1"/>
    </source>
</evidence>
<dbReference type="EMBL" id="LFOD01000003">
    <property type="protein sequence ID" value="KMV19582.1"/>
    <property type="molecule type" value="Genomic_DNA"/>
</dbReference>
<dbReference type="AlphaFoldDB" id="A0A0J8UF80"/>
<name>A0A0J8UF80_9MYCO</name>
<reference evidence="1 2" key="1">
    <citation type="submission" date="2015-06" db="EMBL/GenBank/DDBJ databases">
        <title>Genome sequence of Mycobacterium conceptionense strain MLE.</title>
        <authorList>
            <person name="Greninger A.L."/>
            <person name="Cunningham G."/>
            <person name="Chiu C.Y."/>
            <person name="Miller S."/>
        </authorList>
    </citation>
    <scope>NUCLEOTIDE SEQUENCE [LARGE SCALE GENOMIC DNA]</scope>
    <source>
        <strain evidence="1 2">MLE</strain>
    </source>
</reference>
<proteinExistence type="predicted"/>
<evidence type="ECO:0000313" key="2">
    <source>
        <dbReference type="Proteomes" id="UP000037594"/>
    </source>
</evidence>
<dbReference type="PATRIC" id="fig|451644.5.peg.1186"/>
<protein>
    <submittedName>
        <fullName evidence="1">Uncharacterized protein</fullName>
    </submittedName>
</protein>
<sequence length="68" mass="7591">MPLRRQPLATETTMSDKHIVLRDGEAISPAHDTEDEARIWLAAHQPYAVDFALRFGGYRIVELASSPA</sequence>
<accession>A0A0J8UF80</accession>
<comment type="caution">
    <text evidence="1">The sequence shown here is derived from an EMBL/GenBank/DDBJ whole genome shotgun (WGS) entry which is preliminary data.</text>
</comment>